<organism evidence="4 5">
    <name type="scientific">Proteobacteria bacterium 228</name>
    <dbReference type="NCBI Taxonomy" id="2083153"/>
    <lineage>
        <taxon>Bacteria</taxon>
        <taxon>Pseudomonadati</taxon>
        <taxon>Pseudomonadota</taxon>
    </lineage>
</organism>
<sequence>MSDQISVSREAGIIRIQLNRPDKKNALTFAMYQAMTSALLQAADEDVRAVLISGCADSFTSGNDIGDFVAAASRDSDDIRIPLDFLQALAACPVPVVAAVNGLAIGIGTSLLLHCDYVLASNGARLQMPFVRLGLVPEGCTSLLIPQLLGQRLAFELLVLGTGIDAERAAQLGIVNQVVSAEQLLPAAETVLEQICQLPPQAVRLSKHMLKGAQADTVSAVIESEGQLFKQRLFSREAQAAFAAFAQRSAK</sequence>
<dbReference type="SUPFAM" id="SSF52096">
    <property type="entry name" value="ClpP/crotonase"/>
    <property type="match status" value="1"/>
</dbReference>
<comment type="caution">
    <text evidence="4">The sequence shown here is derived from an EMBL/GenBank/DDBJ whole genome shotgun (WGS) entry which is preliminary data.</text>
</comment>
<reference evidence="4 5" key="1">
    <citation type="submission" date="2018-02" db="EMBL/GenBank/DDBJ databases">
        <title>novel marine gammaproteobacteria from coastal saline agro ecosystem.</title>
        <authorList>
            <person name="Krishnan R."/>
            <person name="Ramesh Kumar N."/>
        </authorList>
    </citation>
    <scope>NUCLEOTIDE SEQUENCE [LARGE SCALE GENOMIC DNA]</scope>
    <source>
        <strain evidence="4 5">228</strain>
    </source>
</reference>
<keyword evidence="2" id="KW-0576">Peroxisome</keyword>
<proteinExistence type="predicted"/>
<evidence type="ECO:0000256" key="1">
    <source>
        <dbReference type="ARBA" id="ARBA00004275"/>
    </source>
</evidence>
<dbReference type="InterPro" id="IPR001753">
    <property type="entry name" value="Enoyl-CoA_hydra/iso"/>
</dbReference>
<comment type="subcellular location">
    <subcellularLocation>
        <location evidence="1">Peroxisome</location>
    </subcellularLocation>
</comment>
<evidence type="ECO:0000256" key="2">
    <source>
        <dbReference type="ARBA" id="ARBA00023140"/>
    </source>
</evidence>
<dbReference type="CDD" id="cd06558">
    <property type="entry name" value="crotonase-like"/>
    <property type="match status" value="1"/>
</dbReference>
<dbReference type="PANTHER" id="PTHR43684:SF1">
    <property type="entry name" value="ENOYL-COA DELTA ISOMERASE 2"/>
    <property type="match status" value="1"/>
</dbReference>
<dbReference type="PANTHER" id="PTHR43684">
    <property type="match status" value="1"/>
</dbReference>
<dbReference type="EMBL" id="PRLP01000037">
    <property type="protein sequence ID" value="PPC76909.1"/>
    <property type="molecule type" value="Genomic_DNA"/>
</dbReference>
<protein>
    <submittedName>
        <fullName evidence="4">Enoyl-CoA hydratase</fullName>
    </submittedName>
</protein>
<evidence type="ECO:0000256" key="3">
    <source>
        <dbReference type="ARBA" id="ARBA00023235"/>
    </source>
</evidence>
<dbReference type="OrthoDB" id="9797151at2"/>
<dbReference type="Proteomes" id="UP000238196">
    <property type="component" value="Unassembled WGS sequence"/>
</dbReference>
<dbReference type="AlphaFoldDB" id="A0A2S5KQV0"/>
<keyword evidence="3" id="KW-0413">Isomerase</keyword>
<evidence type="ECO:0000313" key="4">
    <source>
        <dbReference type="EMBL" id="PPC76909.1"/>
    </source>
</evidence>
<dbReference type="InterPro" id="IPR029045">
    <property type="entry name" value="ClpP/crotonase-like_dom_sf"/>
</dbReference>
<evidence type="ECO:0000313" key="5">
    <source>
        <dbReference type="Proteomes" id="UP000238196"/>
    </source>
</evidence>
<dbReference type="InterPro" id="IPR051053">
    <property type="entry name" value="ECH/Chromodomain_protein"/>
</dbReference>
<dbReference type="Pfam" id="PF00378">
    <property type="entry name" value="ECH_1"/>
    <property type="match status" value="1"/>
</dbReference>
<dbReference type="Gene3D" id="3.90.226.10">
    <property type="entry name" value="2-enoyl-CoA Hydratase, Chain A, domain 1"/>
    <property type="match status" value="1"/>
</dbReference>
<name>A0A2S5KQV0_9PROT</name>
<gene>
    <name evidence="4" type="ORF">C4K68_12840</name>
</gene>
<accession>A0A2S5KQV0</accession>
<dbReference type="GO" id="GO:0004165">
    <property type="term" value="F:delta(3)-delta(2)-enoyl-CoA isomerase activity"/>
    <property type="evidence" value="ECO:0007669"/>
    <property type="project" value="UniProtKB-ARBA"/>
</dbReference>